<sequence length="138" mass="16310">MGYNRERLMHLFKMENRHYDMLLEYRDARKIYFSREREGRAAFILSIVLYVIASYTGNGYTLTFALLMTVLGWAHWFATAEARDKPIRVAKSILRLRKGIGLQRMVVEKDEVHDFLPHGLVHLRKKIEDVKKEIKEIG</sequence>
<keyword evidence="1" id="KW-0812">Transmembrane</keyword>
<feature type="transmembrane region" description="Helical" evidence="1">
    <location>
        <begin position="39"/>
        <end position="56"/>
    </location>
</feature>
<organism evidence="2">
    <name type="scientific">marine sediment metagenome</name>
    <dbReference type="NCBI Taxonomy" id="412755"/>
    <lineage>
        <taxon>unclassified sequences</taxon>
        <taxon>metagenomes</taxon>
        <taxon>ecological metagenomes</taxon>
    </lineage>
</organism>
<evidence type="ECO:0000256" key="1">
    <source>
        <dbReference type="SAM" id="Phobius"/>
    </source>
</evidence>
<protein>
    <submittedName>
        <fullName evidence="2">Uncharacterized protein</fullName>
    </submittedName>
</protein>
<proteinExistence type="predicted"/>
<dbReference type="EMBL" id="LAZR01000213">
    <property type="protein sequence ID" value="KKN81512.1"/>
    <property type="molecule type" value="Genomic_DNA"/>
</dbReference>
<reference evidence="2" key="1">
    <citation type="journal article" date="2015" name="Nature">
        <title>Complex archaea that bridge the gap between prokaryotes and eukaryotes.</title>
        <authorList>
            <person name="Spang A."/>
            <person name="Saw J.H."/>
            <person name="Jorgensen S.L."/>
            <person name="Zaremba-Niedzwiedzka K."/>
            <person name="Martijn J."/>
            <person name="Lind A.E."/>
            <person name="van Eijk R."/>
            <person name="Schleper C."/>
            <person name="Guy L."/>
            <person name="Ettema T.J."/>
        </authorList>
    </citation>
    <scope>NUCLEOTIDE SEQUENCE</scope>
</reference>
<keyword evidence="1" id="KW-1133">Transmembrane helix</keyword>
<gene>
    <name evidence="2" type="ORF">LCGC14_0317710</name>
</gene>
<name>A0A0F9U2H5_9ZZZZ</name>
<keyword evidence="1" id="KW-0472">Membrane</keyword>
<dbReference type="AlphaFoldDB" id="A0A0F9U2H5"/>
<accession>A0A0F9U2H5</accession>
<comment type="caution">
    <text evidence="2">The sequence shown here is derived from an EMBL/GenBank/DDBJ whole genome shotgun (WGS) entry which is preliminary data.</text>
</comment>
<evidence type="ECO:0000313" key="2">
    <source>
        <dbReference type="EMBL" id="KKN81512.1"/>
    </source>
</evidence>